<keyword evidence="2" id="KW-0274">FAD</keyword>
<accession>A0A3A2Z007</accession>
<keyword evidence="6" id="KW-1185">Reference proteome</keyword>
<evidence type="ECO:0000313" key="5">
    <source>
        <dbReference type="EMBL" id="RJE16482.1"/>
    </source>
</evidence>
<name>A0A3A2Z007_9EURO</name>
<reference evidence="6" key="1">
    <citation type="submission" date="2017-02" db="EMBL/GenBank/DDBJ databases">
        <authorList>
            <person name="Tafer H."/>
            <person name="Lopandic K."/>
        </authorList>
    </citation>
    <scope>NUCLEOTIDE SEQUENCE [LARGE SCALE GENOMIC DNA]</scope>
    <source>
        <strain evidence="6">CBS 366.77</strain>
    </source>
</reference>
<dbReference type="InterPro" id="IPR050775">
    <property type="entry name" value="FAD-binding_Monooxygenases"/>
</dbReference>
<dbReference type="GO" id="GO:0004497">
    <property type="term" value="F:monooxygenase activity"/>
    <property type="evidence" value="ECO:0007669"/>
    <property type="project" value="UniProtKB-KW"/>
</dbReference>
<sequence>MEVSEEAERQWIETCDRLVEGSLFTTTASWIFGQNIPGRKSSTKFYFGGLRGYLDWVKEQITNGFSDFHRE</sequence>
<keyword evidence="1" id="KW-0285">Flavoprotein</keyword>
<keyword evidence="3" id="KW-0521">NADP</keyword>
<comment type="caution">
    <text evidence="5">The sequence shown here is derived from an EMBL/GenBank/DDBJ whole genome shotgun (WGS) entry which is preliminary data.</text>
</comment>
<evidence type="ECO:0000256" key="1">
    <source>
        <dbReference type="ARBA" id="ARBA00022630"/>
    </source>
</evidence>
<dbReference type="EMBL" id="MVGC01004561">
    <property type="protein sequence ID" value="RJE16482.1"/>
    <property type="molecule type" value="Genomic_DNA"/>
</dbReference>
<dbReference type="PANTHER" id="PTHR43098">
    <property type="entry name" value="L-ORNITHINE N(5)-MONOOXYGENASE-RELATED"/>
    <property type="match status" value="1"/>
</dbReference>
<dbReference type="Gene3D" id="3.50.50.60">
    <property type="entry name" value="FAD/NAD(P)-binding domain"/>
    <property type="match status" value="1"/>
</dbReference>
<protein>
    <submittedName>
        <fullName evidence="5">Flavin-binding monooxygenase</fullName>
    </submittedName>
</protein>
<gene>
    <name evidence="5" type="ORF">PHISCL_11181</name>
</gene>
<dbReference type="AlphaFoldDB" id="A0A3A2Z007"/>
<keyword evidence="4" id="KW-0560">Oxidoreductase</keyword>
<dbReference type="Proteomes" id="UP000266188">
    <property type="component" value="Unassembled WGS sequence"/>
</dbReference>
<dbReference type="STRING" id="2070753.A0A3A2Z007"/>
<organism evidence="5 6">
    <name type="scientific">Aspergillus sclerotialis</name>
    <dbReference type="NCBI Taxonomy" id="2070753"/>
    <lineage>
        <taxon>Eukaryota</taxon>
        <taxon>Fungi</taxon>
        <taxon>Dikarya</taxon>
        <taxon>Ascomycota</taxon>
        <taxon>Pezizomycotina</taxon>
        <taxon>Eurotiomycetes</taxon>
        <taxon>Eurotiomycetidae</taxon>
        <taxon>Eurotiales</taxon>
        <taxon>Aspergillaceae</taxon>
        <taxon>Aspergillus</taxon>
        <taxon>Aspergillus subgen. Polypaecilum</taxon>
    </lineage>
</organism>
<dbReference type="PANTHER" id="PTHR43098:SF5">
    <property type="entry name" value="DUAL-FUNCTIONAL MONOOXYGENASE_METHYLTRANSFERASE PSOF"/>
    <property type="match status" value="1"/>
</dbReference>
<evidence type="ECO:0000256" key="3">
    <source>
        <dbReference type="ARBA" id="ARBA00022857"/>
    </source>
</evidence>
<proteinExistence type="predicted"/>
<dbReference type="InterPro" id="IPR036188">
    <property type="entry name" value="FAD/NAD-bd_sf"/>
</dbReference>
<evidence type="ECO:0000313" key="6">
    <source>
        <dbReference type="Proteomes" id="UP000266188"/>
    </source>
</evidence>
<evidence type="ECO:0000256" key="2">
    <source>
        <dbReference type="ARBA" id="ARBA00022827"/>
    </source>
</evidence>
<keyword evidence="5" id="KW-0503">Monooxygenase</keyword>
<evidence type="ECO:0000256" key="4">
    <source>
        <dbReference type="ARBA" id="ARBA00023002"/>
    </source>
</evidence>